<keyword evidence="11 12" id="KW-0066">ATP synthesis</keyword>
<dbReference type="GO" id="GO:0005886">
    <property type="term" value="C:plasma membrane"/>
    <property type="evidence" value="ECO:0007669"/>
    <property type="project" value="UniProtKB-SubCell"/>
</dbReference>
<dbReference type="InterPro" id="IPR055190">
    <property type="entry name" value="ATP-synt_VA_C"/>
</dbReference>
<dbReference type="Pfam" id="PF02874">
    <property type="entry name" value="ATP-synt_ab_N"/>
    <property type="match status" value="1"/>
</dbReference>
<dbReference type="PATRIC" id="fig|1702214.3.peg.1222"/>
<sequence length="503" mass="54955">MVKGEISQVIGPVVDVSFNVASTEMPTIHDALEVKRPDGSRLVLEVQQHIGDKVVRTIAMDSTDGLNRGMEVTTNGQSITMPGGDQLRGRLLNVIGQTIDGLPDVTVPRDHPIHVPPPRYEDLKTEKEVLYTGIKVIDLLEPYMKGGKIGLFGGAGVGKTVLIMEMINNIAKGYNGMTVFAGVGERTREGNDLLREMIESNVIRYGEKFKQAMAEGKWDLSLVDQNELAKSQATLVFGQMNEPPGARATVALSALTVAESFRDEGKDGQGRDILLFIDNIFRFTQAGSEVSALLGRMPSAVGYQPTLATEMGGMQERITSTKRGSITSVQAVYVPADDLTDPAPATTFSHLDATTVLSRKISELGIYPAVDPLDSTSRILSEEIVGKEHYQTAQRVKELLERYNALQDIIAILGMDELSDEDKLTVHRARRVQRFLSQPFHVAEQFTGLKGVMVSIEDTIKGFNMIMDGEVDQYPEAAFNLVGTIEEAIEKGKRLMGESGKAS</sequence>
<keyword evidence="4 12" id="KW-0547">Nucleotide-binding</keyword>
<dbReference type="SUPFAM" id="SSF50615">
    <property type="entry name" value="N-terminal domain of alpha and beta subunits of F1 ATP synthase"/>
    <property type="match status" value="1"/>
</dbReference>
<accession>A0A0Q4AWZ3</accession>
<dbReference type="InterPro" id="IPR020003">
    <property type="entry name" value="ATPase_a/bsu_AS"/>
</dbReference>
<dbReference type="SUPFAM" id="SSF52540">
    <property type="entry name" value="P-loop containing nucleoside triphosphate hydrolases"/>
    <property type="match status" value="1"/>
</dbReference>
<evidence type="ECO:0000256" key="2">
    <source>
        <dbReference type="ARBA" id="ARBA00008936"/>
    </source>
</evidence>
<dbReference type="FunFam" id="3.40.50.300:FF:001630">
    <property type="entry name" value="ATP synthase subunit beta"/>
    <property type="match status" value="1"/>
</dbReference>
<evidence type="ECO:0000256" key="12">
    <source>
        <dbReference type="HAMAP-Rule" id="MF_01347"/>
    </source>
</evidence>
<dbReference type="InterPro" id="IPR027417">
    <property type="entry name" value="P-loop_NTPase"/>
</dbReference>
<dbReference type="SMART" id="SM00382">
    <property type="entry name" value="AAA"/>
    <property type="match status" value="1"/>
</dbReference>
<dbReference type="EMBL" id="LIIK01000040">
    <property type="protein sequence ID" value="KQM08403.1"/>
    <property type="molecule type" value="Genomic_DNA"/>
</dbReference>
<dbReference type="NCBIfam" id="TIGR01039">
    <property type="entry name" value="atpD"/>
    <property type="match status" value="1"/>
</dbReference>
<dbReference type="EC" id="7.1.2.2" evidence="12"/>
<dbReference type="InterPro" id="IPR036121">
    <property type="entry name" value="ATPase_F1/V1/A1_a/bsu_N_sf"/>
</dbReference>
<dbReference type="Gene3D" id="2.40.10.170">
    <property type="match status" value="1"/>
</dbReference>
<dbReference type="InterPro" id="IPR004100">
    <property type="entry name" value="ATPase_F1/V1/A1_a/bsu_N"/>
</dbReference>
<comment type="subcellular location">
    <subcellularLocation>
        <location evidence="12">Cell membrane</location>
        <topology evidence="12">Peripheral membrane protein</topology>
    </subcellularLocation>
    <subcellularLocation>
        <location evidence="1">Membrane</location>
    </subcellularLocation>
</comment>
<evidence type="ECO:0000313" key="15">
    <source>
        <dbReference type="Proteomes" id="UP000054172"/>
    </source>
</evidence>
<keyword evidence="9 12" id="KW-0472">Membrane</keyword>
<keyword evidence="15" id="KW-1185">Reference proteome</keyword>
<evidence type="ECO:0000256" key="9">
    <source>
        <dbReference type="ARBA" id="ARBA00023136"/>
    </source>
</evidence>
<keyword evidence="6 12" id="KW-0067">ATP-binding</keyword>
<dbReference type="GO" id="GO:0005524">
    <property type="term" value="F:ATP binding"/>
    <property type="evidence" value="ECO:0007669"/>
    <property type="project" value="UniProtKB-UniRule"/>
</dbReference>
<proteinExistence type="inferred from homology"/>
<keyword evidence="8 12" id="KW-0406">Ion transport</keyword>
<evidence type="ECO:0000256" key="5">
    <source>
        <dbReference type="ARBA" id="ARBA00022781"/>
    </source>
</evidence>
<keyword evidence="7 12" id="KW-1278">Translocase</keyword>
<feature type="domain" description="AAA+ ATPase" evidence="13">
    <location>
        <begin position="145"/>
        <end position="362"/>
    </location>
</feature>
<dbReference type="Gene3D" id="3.40.50.300">
    <property type="entry name" value="P-loop containing nucleotide triphosphate hydrolases"/>
    <property type="match status" value="1"/>
</dbReference>
<comment type="caution">
    <text evidence="14">The sequence shown here is derived from an EMBL/GenBank/DDBJ whole genome shotgun (WGS) entry which is preliminary data.</text>
</comment>
<evidence type="ECO:0000256" key="7">
    <source>
        <dbReference type="ARBA" id="ARBA00022967"/>
    </source>
</evidence>
<reference evidence="14" key="1">
    <citation type="submission" date="2015-08" db="EMBL/GenBank/DDBJ databases">
        <title>Candidatus Bacteriodes Periocalifornicus.</title>
        <authorList>
            <person name="McLean J.S."/>
            <person name="Kelley S."/>
        </authorList>
    </citation>
    <scope>NUCLEOTIDE SEQUENCE [LARGE SCALE GENOMIC DNA]</scope>
    <source>
        <strain evidence="14">12B</strain>
    </source>
</reference>
<dbReference type="Pfam" id="PF22919">
    <property type="entry name" value="ATP-synt_VA_C"/>
    <property type="match status" value="1"/>
</dbReference>
<gene>
    <name evidence="12" type="primary">atpD</name>
    <name evidence="14" type="ORF">AL399_07490</name>
</gene>
<comment type="similarity">
    <text evidence="2 12">Belongs to the ATPase alpha/beta chains family.</text>
</comment>
<dbReference type="Pfam" id="PF00006">
    <property type="entry name" value="ATP-synt_ab"/>
    <property type="match status" value="1"/>
</dbReference>
<dbReference type="CDD" id="cd18115">
    <property type="entry name" value="ATP-synt_F1_beta_N"/>
    <property type="match status" value="1"/>
</dbReference>
<dbReference type="GO" id="GO:0045259">
    <property type="term" value="C:proton-transporting ATP synthase complex"/>
    <property type="evidence" value="ECO:0007669"/>
    <property type="project" value="UniProtKB-KW"/>
</dbReference>
<evidence type="ECO:0000256" key="8">
    <source>
        <dbReference type="ARBA" id="ARBA00023065"/>
    </source>
</evidence>
<evidence type="ECO:0000256" key="1">
    <source>
        <dbReference type="ARBA" id="ARBA00004370"/>
    </source>
</evidence>
<keyword evidence="5 12" id="KW-0375">Hydrogen ion transport</keyword>
<evidence type="ECO:0000256" key="3">
    <source>
        <dbReference type="ARBA" id="ARBA00022448"/>
    </source>
</evidence>
<evidence type="ECO:0000256" key="4">
    <source>
        <dbReference type="ARBA" id="ARBA00022741"/>
    </source>
</evidence>
<evidence type="ECO:0000259" key="13">
    <source>
        <dbReference type="SMART" id="SM00382"/>
    </source>
</evidence>
<evidence type="ECO:0000256" key="11">
    <source>
        <dbReference type="ARBA" id="ARBA00023310"/>
    </source>
</evidence>
<dbReference type="InterPro" id="IPR050053">
    <property type="entry name" value="ATPase_alpha/beta_chains"/>
</dbReference>
<dbReference type="AlphaFoldDB" id="A0A0Q4AWZ3"/>
<dbReference type="InterPro" id="IPR005722">
    <property type="entry name" value="ATP_synth_F1_bsu"/>
</dbReference>
<dbReference type="HAMAP" id="MF_01347">
    <property type="entry name" value="ATP_synth_beta_bact"/>
    <property type="match status" value="1"/>
</dbReference>
<dbReference type="Proteomes" id="UP000054172">
    <property type="component" value="Unassembled WGS sequence"/>
</dbReference>
<comment type="catalytic activity">
    <reaction evidence="12">
        <text>ATP + H2O + 4 H(+)(in) = ADP + phosphate + 5 H(+)(out)</text>
        <dbReference type="Rhea" id="RHEA:57720"/>
        <dbReference type="ChEBI" id="CHEBI:15377"/>
        <dbReference type="ChEBI" id="CHEBI:15378"/>
        <dbReference type="ChEBI" id="CHEBI:30616"/>
        <dbReference type="ChEBI" id="CHEBI:43474"/>
        <dbReference type="ChEBI" id="CHEBI:456216"/>
        <dbReference type="EC" id="7.1.2.2"/>
    </reaction>
</comment>
<keyword evidence="12" id="KW-1003">Cell membrane</keyword>
<dbReference type="SUPFAM" id="SSF47917">
    <property type="entry name" value="C-terminal domain of alpha and beta subunits of F1 ATP synthase"/>
    <property type="match status" value="1"/>
</dbReference>
<dbReference type="InterPro" id="IPR003593">
    <property type="entry name" value="AAA+_ATPase"/>
</dbReference>
<dbReference type="FunFam" id="1.10.1140.10:FF:000001">
    <property type="entry name" value="ATP synthase subunit beta"/>
    <property type="match status" value="1"/>
</dbReference>
<dbReference type="InterPro" id="IPR024034">
    <property type="entry name" value="ATPase_F1/V1_b/a_C"/>
</dbReference>
<keyword evidence="10 12" id="KW-0139">CF(1)</keyword>
<dbReference type="GO" id="GO:0046933">
    <property type="term" value="F:proton-transporting ATP synthase activity, rotational mechanism"/>
    <property type="evidence" value="ECO:0007669"/>
    <property type="project" value="UniProtKB-UniRule"/>
</dbReference>
<evidence type="ECO:0000313" key="14">
    <source>
        <dbReference type="EMBL" id="KQM08403.1"/>
    </source>
</evidence>
<comment type="function">
    <text evidence="12">Produces ATP from ADP in the presence of a proton gradient across the membrane. The catalytic sites are hosted primarily by the beta subunits.</text>
</comment>
<dbReference type="PANTHER" id="PTHR15184:SF71">
    <property type="entry name" value="ATP SYNTHASE SUBUNIT BETA, MITOCHONDRIAL"/>
    <property type="match status" value="1"/>
</dbReference>
<dbReference type="PANTHER" id="PTHR15184">
    <property type="entry name" value="ATP SYNTHASE"/>
    <property type="match status" value="1"/>
</dbReference>
<dbReference type="PROSITE" id="PS00152">
    <property type="entry name" value="ATPASE_ALPHA_BETA"/>
    <property type="match status" value="1"/>
</dbReference>
<protein>
    <recommendedName>
        <fullName evidence="12">ATP synthase subunit beta</fullName>
        <ecNumber evidence="12">7.1.2.2</ecNumber>
    </recommendedName>
    <alternativeName>
        <fullName evidence="12">ATP synthase F1 sector subunit beta</fullName>
    </alternativeName>
    <alternativeName>
        <fullName evidence="12">F-ATPase subunit beta</fullName>
    </alternativeName>
</protein>
<dbReference type="InterPro" id="IPR000194">
    <property type="entry name" value="ATPase_F1/V1/A1_a/bsu_nucl-bd"/>
</dbReference>
<dbReference type="STRING" id="1702214.AL399_07490"/>
<name>A0A0Q4AWZ3_9BACT</name>
<dbReference type="CDD" id="cd18110">
    <property type="entry name" value="ATP-synt_F1_beta_C"/>
    <property type="match status" value="1"/>
</dbReference>
<feature type="binding site" evidence="12">
    <location>
        <begin position="153"/>
        <end position="160"/>
    </location>
    <ligand>
        <name>ATP</name>
        <dbReference type="ChEBI" id="CHEBI:30616"/>
    </ligand>
</feature>
<dbReference type="Gene3D" id="1.10.1140.10">
    <property type="entry name" value="Bovine Mitochondrial F1-atpase, Atp Synthase Beta Chain, Chain D, domain 3"/>
    <property type="match status" value="1"/>
</dbReference>
<dbReference type="CDD" id="cd01133">
    <property type="entry name" value="F1-ATPase_beta_CD"/>
    <property type="match status" value="1"/>
</dbReference>
<keyword evidence="3 12" id="KW-0813">Transport</keyword>
<organism evidence="14 15">
    <name type="scientific">Candidatus [Bacteroides] periocalifornicus</name>
    <dbReference type="NCBI Taxonomy" id="1702214"/>
    <lineage>
        <taxon>Bacteria</taxon>
        <taxon>Pseudomonadati</taxon>
        <taxon>Bacteroidota</taxon>
    </lineage>
</organism>
<evidence type="ECO:0000256" key="10">
    <source>
        <dbReference type="ARBA" id="ARBA00023196"/>
    </source>
</evidence>
<evidence type="ECO:0000256" key="6">
    <source>
        <dbReference type="ARBA" id="ARBA00022840"/>
    </source>
</evidence>